<sequence length="46" mass="4683">MSDTSTTQTVQPEGTPPAVIDLGDAATLTQGSDNSGVESKQTPYDA</sequence>
<name>A0AAU2JKX1_9ACTN</name>
<proteinExistence type="predicted"/>
<organism evidence="2">
    <name type="scientific">Streptomyces sp. NBC_00049</name>
    <dbReference type="NCBI Taxonomy" id="2903617"/>
    <lineage>
        <taxon>Bacteria</taxon>
        <taxon>Bacillati</taxon>
        <taxon>Actinomycetota</taxon>
        <taxon>Actinomycetes</taxon>
        <taxon>Kitasatosporales</taxon>
        <taxon>Streptomycetaceae</taxon>
        <taxon>Streptomyces</taxon>
    </lineage>
</organism>
<dbReference type="NCBIfam" id="NF033521">
    <property type="entry name" value="lasso_leader_L3"/>
    <property type="match status" value="1"/>
</dbReference>
<gene>
    <name evidence="2" type="ORF">OG327_04285</name>
</gene>
<feature type="compositionally biased region" description="Polar residues" evidence="1">
    <location>
        <begin position="27"/>
        <end position="46"/>
    </location>
</feature>
<evidence type="ECO:0000313" key="2">
    <source>
        <dbReference type="EMBL" id="WTU72622.1"/>
    </source>
</evidence>
<evidence type="ECO:0000256" key="1">
    <source>
        <dbReference type="SAM" id="MobiDB-lite"/>
    </source>
</evidence>
<reference evidence="2" key="1">
    <citation type="submission" date="2022-10" db="EMBL/GenBank/DDBJ databases">
        <title>The complete genomes of actinobacterial strains from the NBC collection.</title>
        <authorList>
            <person name="Joergensen T.S."/>
            <person name="Alvarez Arevalo M."/>
            <person name="Sterndorff E.B."/>
            <person name="Faurdal D."/>
            <person name="Vuksanovic O."/>
            <person name="Mourched A.-S."/>
            <person name="Charusanti P."/>
            <person name="Shaw S."/>
            <person name="Blin K."/>
            <person name="Weber T."/>
        </authorList>
    </citation>
    <scope>NUCLEOTIDE SEQUENCE</scope>
    <source>
        <strain evidence="2">NBC_00049</strain>
    </source>
</reference>
<protein>
    <submittedName>
        <fullName evidence="2">Albusnodin family lasso peptide</fullName>
    </submittedName>
</protein>
<feature type="compositionally biased region" description="Polar residues" evidence="1">
    <location>
        <begin position="1"/>
        <end position="12"/>
    </location>
</feature>
<dbReference type="NCBIfam" id="NF033525">
    <property type="entry name" value="lasso_albusnod"/>
    <property type="match status" value="1"/>
</dbReference>
<feature type="region of interest" description="Disordered" evidence="1">
    <location>
        <begin position="1"/>
        <end position="46"/>
    </location>
</feature>
<accession>A0AAU2JKX1</accession>
<dbReference type="EMBL" id="CP108264">
    <property type="protein sequence ID" value="WTU72622.1"/>
    <property type="molecule type" value="Genomic_DNA"/>
</dbReference>
<dbReference type="AlphaFoldDB" id="A0AAU2JKX1"/>